<protein>
    <submittedName>
        <fullName evidence="1">Uncharacterized protein</fullName>
    </submittedName>
</protein>
<gene>
    <name evidence="1" type="ORF">FKW44_006938</name>
</gene>
<organism evidence="1 2">
    <name type="scientific">Caligus rogercresseyi</name>
    <name type="common">Sea louse</name>
    <dbReference type="NCBI Taxonomy" id="217165"/>
    <lineage>
        <taxon>Eukaryota</taxon>
        <taxon>Metazoa</taxon>
        <taxon>Ecdysozoa</taxon>
        <taxon>Arthropoda</taxon>
        <taxon>Crustacea</taxon>
        <taxon>Multicrustacea</taxon>
        <taxon>Hexanauplia</taxon>
        <taxon>Copepoda</taxon>
        <taxon>Siphonostomatoida</taxon>
        <taxon>Caligidae</taxon>
        <taxon>Caligus</taxon>
    </lineage>
</organism>
<keyword evidence="2" id="KW-1185">Reference proteome</keyword>
<dbReference type="Proteomes" id="UP000595437">
    <property type="component" value="Chromosome 4"/>
</dbReference>
<sequence>MVSDPKIYNPQILSESACNLELFEENKLKEEEEGGKLGINHGSVGPWLISLSVTRIFH</sequence>
<name>A0A7T8QT61_CALRO</name>
<reference evidence="2" key="1">
    <citation type="submission" date="2021-01" db="EMBL/GenBank/DDBJ databases">
        <title>Caligus Genome Assembly.</title>
        <authorList>
            <person name="Gallardo-Escarate C."/>
        </authorList>
    </citation>
    <scope>NUCLEOTIDE SEQUENCE [LARGE SCALE GENOMIC DNA]</scope>
</reference>
<evidence type="ECO:0000313" key="2">
    <source>
        <dbReference type="Proteomes" id="UP000595437"/>
    </source>
</evidence>
<accession>A0A7T8QT61</accession>
<dbReference type="EMBL" id="CP045893">
    <property type="protein sequence ID" value="QQP54186.1"/>
    <property type="molecule type" value="Genomic_DNA"/>
</dbReference>
<evidence type="ECO:0000313" key="1">
    <source>
        <dbReference type="EMBL" id="QQP54186.1"/>
    </source>
</evidence>
<dbReference type="AlphaFoldDB" id="A0A7T8QT61"/>
<proteinExistence type="predicted"/>